<organism evidence="2 3">
    <name type="scientific">Treponema vincentii</name>
    <dbReference type="NCBI Taxonomy" id="69710"/>
    <lineage>
        <taxon>Bacteria</taxon>
        <taxon>Pseudomonadati</taxon>
        <taxon>Spirochaetota</taxon>
        <taxon>Spirochaetia</taxon>
        <taxon>Spirochaetales</taxon>
        <taxon>Treponemataceae</taxon>
        <taxon>Treponema</taxon>
    </lineage>
</organism>
<gene>
    <name evidence="2" type="ORF">GWP43_13925</name>
</gene>
<feature type="transmembrane region" description="Helical" evidence="1">
    <location>
        <begin position="130"/>
        <end position="156"/>
    </location>
</feature>
<protein>
    <recommendedName>
        <fullName evidence="4">DUF4153 domain-containing protein</fullName>
    </recommendedName>
</protein>
<feature type="transmembrane region" description="Helical" evidence="1">
    <location>
        <begin position="336"/>
        <end position="357"/>
    </location>
</feature>
<evidence type="ECO:0000313" key="3">
    <source>
        <dbReference type="Proteomes" id="UP000464374"/>
    </source>
</evidence>
<feature type="transmembrane region" description="Helical" evidence="1">
    <location>
        <begin position="99"/>
        <end position="118"/>
    </location>
</feature>
<proteinExistence type="predicted"/>
<evidence type="ECO:0008006" key="4">
    <source>
        <dbReference type="Google" id="ProtNLM"/>
    </source>
</evidence>
<feature type="transmembrane region" description="Helical" evidence="1">
    <location>
        <begin position="200"/>
        <end position="223"/>
    </location>
</feature>
<keyword evidence="1" id="KW-0472">Membrane</keyword>
<accession>A0A6P1Y3A2</accession>
<dbReference type="Proteomes" id="UP000464374">
    <property type="component" value="Chromosome"/>
</dbReference>
<feature type="transmembrane region" description="Helical" evidence="1">
    <location>
        <begin position="16"/>
        <end position="38"/>
    </location>
</feature>
<reference evidence="2 3" key="1">
    <citation type="submission" date="2020-01" db="EMBL/GenBank/DDBJ databases">
        <title>Complete genome sequence of a human oral phylogroup 1 Treponema sp. strain ATCC 700766, originally isolated from periodontitis dental plaque.</title>
        <authorList>
            <person name="Chan Y."/>
            <person name="Huo Y.-B."/>
            <person name="Yu X.-L."/>
            <person name="Zeng H."/>
            <person name="Leung W.-K."/>
            <person name="Watt R.M."/>
        </authorList>
    </citation>
    <scope>NUCLEOTIDE SEQUENCE [LARGE SCALE GENOMIC DNA]</scope>
    <source>
        <strain evidence="2 3">OMZ 804</strain>
    </source>
</reference>
<dbReference type="KEGG" id="trz:GWP43_13925"/>
<sequence length="531" mass="60814">MTFKERMSEITQSIRAAAVSSPSVFFFVLAAGISQLFYKYIPNAIHLNFLFSFSVVLLCNDKIKAATARTKLTIFCGQIAVLTAMYLTGLLTLNKNIDLVYLSLIYLYCICAFIFFFPAEDFLKEFKLRFIHFLVSLLFFGAIYCILFITIFLINAIFDLDIVFTESIIFRITNATATIIALTVFAVYRSKPLIHSKFFTLMFQKLLPVLLVPLSILGLIYLIKYARFPYSTEGIPFPLYYLVLGSIVICLLMIQHFKDRQGIVRLMLGLLGIASLLFIVALLRDRAINAWKYGGIGFSVSDKPPLHEIEINSLLAVYFFYATLSGKNITSQLRTVTALITIILFLPVVGFYNFAYFGQKDIIKIHSALEEFILERNRQTTNDSDNTPRFEYFSQHYPLENEPPENVDRIIDTGEYDAVLVKVQLKLDTIPASSIPRHAQCRYKQFLFSIEPDGKSVKISDESDGQIVMLDFYTRIKTNSTKAEKVSDKTPFIYEDQKMKIIVRHAFYSENRSARITFDAYIKKTPAMPQR</sequence>
<dbReference type="RefSeq" id="WP_162664649.1">
    <property type="nucleotide sequence ID" value="NZ_CP048020.1"/>
</dbReference>
<evidence type="ECO:0000313" key="2">
    <source>
        <dbReference type="EMBL" id="QHX44376.1"/>
    </source>
</evidence>
<feature type="transmembrane region" description="Helical" evidence="1">
    <location>
        <begin position="168"/>
        <end position="188"/>
    </location>
</feature>
<feature type="transmembrane region" description="Helical" evidence="1">
    <location>
        <begin position="44"/>
        <end position="60"/>
    </location>
</feature>
<dbReference type="EMBL" id="CP048020">
    <property type="protein sequence ID" value="QHX44376.1"/>
    <property type="molecule type" value="Genomic_DNA"/>
</dbReference>
<keyword evidence="1" id="KW-0812">Transmembrane</keyword>
<dbReference type="AlphaFoldDB" id="A0A6P1Y3A2"/>
<feature type="transmembrane region" description="Helical" evidence="1">
    <location>
        <begin position="235"/>
        <end position="254"/>
    </location>
</feature>
<evidence type="ECO:0000256" key="1">
    <source>
        <dbReference type="SAM" id="Phobius"/>
    </source>
</evidence>
<feature type="transmembrane region" description="Helical" evidence="1">
    <location>
        <begin position="72"/>
        <end position="93"/>
    </location>
</feature>
<keyword evidence="1" id="KW-1133">Transmembrane helix</keyword>
<feature type="transmembrane region" description="Helical" evidence="1">
    <location>
        <begin position="266"/>
        <end position="284"/>
    </location>
</feature>
<name>A0A6P1Y3A2_9SPIR</name>